<feature type="domain" description="AMP-dependent synthetase/ligase" evidence="1">
    <location>
        <begin position="91"/>
        <end position="285"/>
    </location>
</feature>
<dbReference type="RefSeq" id="WP_371753639.1">
    <property type="nucleotide sequence ID" value="NZ_JAYJLD010000008.1"/>
</dbReference>
<dbReference type="SUPFAM" id="SSF56801">
    <property type="entry name" value="Acetyl-CoA synthetase-like"/>
    <property type="match status" value="1"/>
</dbReference>
<sequence length="423" mass="47793">MITDAVYGIQEKNMRAQQFQKLNQLLVFTLQFNEFYKEKFSGLRLPIRSEEEFGAIPFTYKKELSQDQIENPPYGRNHTFPESRYVRYHQTSGTSGRPLKVLDTQESWDWWGNCWLEVLKSAGVTSSDRLFLAFSFGPFIGFWSAYEAAKKAGTLVIPGGGQSSTERLSSIIENKATILLCTPSYALHLAEVAQQKNIDIVNSHIHTIVTAGEPGGSIPSTRKQIEEQWGAKLFDHSGMTEMGAYGYSCSQQNGIHVNEAEFIAEVIDPETLEPVAEGETGELVLTNLGRYGFPLIRYRTGDMVRQSHTVCACGNPYKHLPGGIIGRVDDMVIVRGVNIFPQSIEAIVREFPEINEFRIVYYTVEEMTQVKVQIESSASVSNELKGKLRDRVGLRIDVEEMEPNTLPRFEMKSRRVLDQRTVK</sequence>
<dbReference type="PANTHER" id="PTHR43845:SF1">
    <property type="entry name" value="BLR5969 PROTEIN"/>
    <property type="match status" value="1"/>
</dbReference>
<protein>
    <submittedName>
        <fullName evidence="3">AMP-binding protein</fullName>
    </submittedName>
</protein>
<dbReference type="InterPro" id="IPR000873">
    <property type="entry name" value="AMP-dep_synth/lig_dom"/>
</dbReference>
<name>A0ABU5ZIK6_9BACL</name>
<keyword evidence="4" id="KW-1185">Reference proteome</keyword>
<reference evidence="3" key="1">
    <citation type="submission" date="2023-12" db="EMBL/GenBank/DDBJ databases">
        <title>Fervidustalea candida gen. nov., sp. nov., a novel member of the family Paenibacillaceae isolated from a geothermal area.</title>
        <authorList>
            <person name="Li W.-J."/>
            <person name="Jiao J.-Y."/>
            <person name="Chen Y."/>
        </authorList>
    </citation>
    <scope>NUCLEOTIDE SEQUENCE</scope>
    <source>
        <strain evidence="3">SYSU GA230002</strain>
    </source>
</reference>
<proteinExistence type="predicted"/>
<dbReference type="PANTHER" id="PTHR43845">
    <property type="entry name" value="BLR5969 PROTEIN"/>
    <property type="match status" value="1"/>
</dbReference>
<dbReference type="InterPro" id="IPR028154">
    <property type="entry name" value="AMP-dep_Lig_C"/>
</dbReference>
<evidence type="ECO:0000259" key="1">
    <source>
        <dbReference type="Pfam" id="PF00501"/>
    </source>
</evidence>
<comment type="caution">
    <text evidence="3">The sequence shown here is derived from an EMBL/GenBank/DDBJ whole genome shotgun (WGS) entry which is preliminary data.</text>
</comment>
<organism evidence="3 4">
    <name type="scientific">Ferviditalea candida</name>
    <dbReference type="NCBI Taxonomy" id="3108399"/>
    <lineage>
        <taxon>Bacteria</taxon>
        <taxon>Bacillati</taxon>
        <taxon>Bacillota</taxon>
        <taxon>Bacilli</taxon>
        <taxon>Bacillales</taxon>
        <taxon>Paenibacillaceae</taxon>
        <taxon>Ferviditalea</taxon>
    </lineage>
</organism>
<evidence type="ECO:0000313" key="4">
    <source>
        <dbReference type="Proteomes" id="UP001310386"/>
    </source>
</evidence>
<feature type="domain" description="AMP-dependent ligase C-terminal" evidence="2">
    <location>
        <begin position="336"/>
        <end position="420"/>
    </location>
</feature>
<dbReference type="Gene3D" id="3.40.50.12780">
    <property type="entry name" value="N-terminal domain of ligase-like"/>
    <property type="match status" value="1"/>
</dbReference>
<dbReference type="EMBL" id="JAYJLD010000008">
    <property type="protein sequence ID" value="MEB3101521.1"/>
    <property type="molecule type" value="Genomic_DNA"/>
</dbReference>
<gene>
    <name evidence="3" type="ORF">VF724_07575</name>
</gene>
<dbReference type="InterPro" id="IPR042099">
    <property type="entry name" value="ANL_N_sf"/>
</dbReference>
<dbReference type="Proteomes" id="UP001310386">
    <property type="component" value="Unassembled WGS sequence"/>
</dbReference>
<dbReference type="Pfam" id="PF14535">
    <property type="entry name" value="AMP-binding_C_2"/>
    <property type="match status" value="1"/>
</dbReference>
<dbReference type="InterPro" id="IPR045851">
    <property type="entry name" value="AMP-bd_C_sf"/>
</dbReference>
<dbReference type="Gene3D" id="3.30.300.30">
    <property type="match status" value="1"/>
</dbReference>
<evidence type="ECO:0000259" key="2">
    <source>
        <dbReference type="Pfam" id="PF14535"/>
    </source>
</evidence>
<accession>A0ABU5ZIK6</accession>
<dbReference type="Pfam" id="PF00501">
    <property type="entry name" value="AMP-binding"/>
    <property type="match status" value="1"/>
</dbReference>
<evidence type="ECO:0000313" key="3">
    <source>
        <dbReference type="EMBL" id="MEB3101521.1"/>
    </source>
</evidence>